<feature type="binding site" evidence="5">
    <location>
        <position position="90"/>
    </location>
    <ligand>
        <name>UTP</name>
        <dbReference type="ChEBI" id="CHEBI:46398"/>
    </ligand>
</feature>
<feature type="region of interest" description="Disordered" evidence="6">
    <location>
        <begin position="35"/>
        <end position="57"/>
    </location>
</feature>
<accession>A0A2U1FSE3</accession>
<evidence type="ECO:0000313" key="8">
    <source>
        <dbReference type="Proteomes" id="UP000245639"/>
    </source>
</evidence>
<proteinExistence type="inferred from homology"/>
<keyword evidence="3 7" id="KW-0548">Nucleotidyltransferase</keyword>
<organism evidence="7 8">
    <name type="scientific">Actinomycetospora cinnamomea</name>
    <dbReference type="NCBI Taxonomy" id="663609"/>
    <lineage>
        <taxon>Bacteria</taxon>
        <taxon>Bacillati</taxon>
        <taxon>Actinomycetota</taxon>
        <taxon>Actinomycetes</taxon>
        <taxon>Pseudonocardiales</taxon>
        <taxon>Pseudonocardiaceae</taxon>
        <taxon>Actinomycetospora</taxon>
    </lineage>
</organism>
<keyword evidence="2 7" id="KW-0808">Transferase</keyword>
<evidence type="ECO:0000256" key="5">
    <source>
        <dbReference type="PIRSR" id="PIRSR000806-2"/>
    </source>
</evidence>
<dbReference type="Pfam" id="PF01704">
    <property type="entry name" value="UDPGP"/>
    <property type="match status" value="1"/>
</dbReference>
<evidence type="ECO:0000313" key="7">
    <source>
        <dbReference type="EMBL" id="PVZ14970.1"/>
    </source>
</evidence>
<dbReference type="RefSeq" id="WP_116706714.1">
    <property type="nucleotide sequence ID" value="NZ_QEKW01000001.1"/>
</dbReference>
<dbReference type="InterPro" id="IPR002618">
    <property type="entry name" value="UDPGP_fam"/>
</dbReference>
<dbReference type="Gene3D" id="3.90.550.10">
    <property type="entry name" value="Spore Coat Polysaccharide Biosynthesis Protein SpsA, Chain A"/>
    <property type="match status" value="1"/>
</dbReference>
<feature type="binding site" evidence="5">
    <location>
        <position position="183"/>
    </location>
    <ligand>
        <name>UTP</name>
        <dbReference type="ChEBI" id="CHEBI:46398"/>
    </ligand>
</feature>
<dbReference type="InterPro" id="IPR029044">
    <property type="entry name" value="Nucleotide-diphossugar_trans"/>
</dbReference>
<dbReference type="EMBL" id="QEKW01000001">
    <property type="protein sequence ID" value="PVZ14970.1"/>
    <property type="molecule type" value="Genomic_DNA"/>
</dbReference>
<evidence type="ECO:0000256" key="3">
    <source>
        <dbReference type="ARBA" id="ARBA00022695"/>
    </source>
</evidence>
<dbReference type="GO" id="GO:0003983">
    <property type="term" value="F:UTP:glucose-1-phosphate uridylyltransferase activity"/>
    <property type="evidence" value="ECO:0007669"/>
    <property type="project" value="InterPro"/>
</dbReference>
<feature type="binding site" evidence="5">
    <location>
        <position position="214"/>
    </location>
    <ligand>
        <name>UTP</name>
        <dbReference type="ChEBI" id="CHEBI:46398"/>
    </ligand>
</feature>
<reference evidence="7 8" key="1">
    <citation type="submission" date="2018-04" db="EMBL/GenBank/DDBJ databases">
        <title>Genomic Encyclopedia of Type Strains, Phase IV (KMG-IV): sequencing the most valuable type-strain genomes for metagenomic binning, comparative biology and taxonomic classification.</title>
        <authorList>
            <person name="Goeker M."/>
        </authorList>
    </citation>
    <scope>NUCLEOTIDE SEQUENCE [LARGE SCALE GENOMIC DNA]</scope>
    <source>
        <strain evidence="7 8">DSM 45771</strain>
    </source>
</reference>
<feature type="binding site" evidence="5">
    <location>
        <position position="358"/>
    </location>
    <ligand>
        <name>UTP</name>
        <dbReference type="ChEBI" id="CHEBI:46398"/>
    </ligand>
</feature>
<sequence>MSYVDAALAALTERDPHPAEVEAFRRRLEQLAEPDSAVLPGDALEPVTDLPTLDTLDEPSDAAARDALDRLAVIKLNGGLGTSMGLDGPKSLLEIKPGTSFLDAVARQTLALRERHGARLPLLLMDSEGTRGPSLAALRRHAGLEDPDLPLDFLQGTEPKLRADDWHPVEWPADPRLEWCPPGHGDIYTALTASGALERLLAAGVRWAFVSNSDNLGAVPDVRVAAWLAAQEVPFCLEVARRTPMDRKGGHLASRDGSLVLRETAQVPEGDDSFTDIERFCFFNTNNLWIDLEHLRAMQSDDPAAPYLPLIVNRKTVDPTDKSSTPVLQLETAMGAAIGSIRGARALEVPRARFAPVKTTDDLLVARSDLYDLTDDGRMVPTWSGEAPVVALDKETFAMLGDFERRFAGGAPSLAKASALTVTGDVTFGADVAVEGSVTVEGPRHVEDGEVLAG</sequence>
<comment type="similarity">
    <text evidence="1">Belongs to the UDPGP type 1 family.</text>
</comment>
<dbReference type="InterPro" id="IPR016267">
    <property type="entry name" value="UDPGP_trans"/>
</dbReference>
<feature type="binding site" evidence="4">
    <location>
        <position position="184"/>
    </location>
    <ligand>
        <name>substrate</name>
    </ligand>
</feature>
<dbReference type="PANTHER" id="PTHR43511">
    <property type="match status" value="1"/>
</dbReference>
<dbReference type="OrthoDB" id="9804758at2"/>
<dbReference type="SUPFAM" id="SSF53448">
    <property type="entry name" value="Nucleotide-diphospho-sugar transferases"/>
    <property type="match status" value="1"/>
</dbReference>
<keyword evidence="8" id="KW-1185">Reference proteome</keyword>
<evidence type="ECO:0000256" key="4">
    <source>
        <dbReference type="PIRSR" id="PIRSR000806-1"/>
    </source>
</evidence>
<evidence type="ECO:0000256" key="6">
    <source>
        <dbReference type="SAM" id="MobiDB-lite"/>
    </source>
</evidence>
<dbReference type="PIRSF" id="PIRSF000806">
    <property type="entry name" value="UDPGP"/>
    <property type="match status" value="1"/>
</dbReference>
<dbReference type="AlphaFoldDB" id="A0A2U1FSE3"/>
<dbReference type="Proteomes" id="UP000245639">
    <property type="component" value="Unassembled WGS sequence"/>
</dbReference>
<gene>
    <name evidence="7" type="ORF">C8D89_101839</name>
</gene>
<dbReference type="GO" id="GO:0006011">
    <property type="term" value="P:UDP-alpha-D-glucose metabolic process"/>
    <property type="evidence" value="ECO:0007669"/>
    <property type="project" value="InterPro"/>
</dbReference>
<feature type="binding site" evidence="5">
    <location>
        <position position="155"/>
    </location>
    <ligand>
        <name>UTP</name>
        <dbReference type="ChEBI" id="CHEBI:46398"/>
    </ligand>
</feature>
<evidence type="ECO:0000256" key="1">
    <source>
        <dbReference type="ARBA" id="ARBA00010401"/>
    </source>
</evidence>
<dbReference type="Gene3D" id="2.160.10.10">
    <property type="entry name" value="Hexapeptide repeat proteins"/>
    <property type="match status" value="1"/>
</dbReference>
<protein>
    <submittedName>
        <fullName evidence="7">UTP--glucose-1-phosphate uridylyltransferase</fullName>
    </submittedName>
</protein>
<name>A0A2U1FSE3_9PSEU</name>
<evidence type="ECO:0000256" key="2">
    <source>
        <dbReference type="ARBA" id="ARBA00022679"/>
    </source>
</evidence>
<comment type="caution">
    <text evidence="7">The sequence shown here is derived from an EMBL/GenBank/DDBJ whole genome shotgun (WGS) entry which is preliminary data.</text>
</comment>